<dbReference type="EMBL" id="BRXZ01007764">
    <property type="protein sequence ID" value="GMI33766.1"/>
    <property type="molecule type" value="Genomic_DNA"/>
</dbReference>
<comment type="subcellular location">
    <subcellularLocation>
        <location evidence="2">Cytoplasm</location>
    </subcellularLocation>
</comment>
<keyword evidence="15" id="KW-1185">Reference proteome</keyword>
<sequence length="122" mass="13173">MMSALPPFRLAIPKKGRLYDKCSSVLSGAGLEYRREARLDVAVCKDLPITLVFLPASDIANYVGEGDVDMGITGQDVVAEAGVQVVEEMELGFGKCRLCLQAPVKKGWKGKEDVVGGRICTR</sequence>
<feature type="domain" description="ATP phosphoribosyltransferase catalytic" evidence="13">
    <location>
        <begin position="56"/>
        <end position="121"/>
    </location>
</feature>
<dbReference type="InterPro" id="IPR001348">
    <property type="entry name" value="ATP_PRibTrfase_HisG"/>
</dbReference>
<comment type="catalytic activity">
    <reaction evidence="1">
        <text>1-(5-phospho-beta-D-ribosyl)-ATP + diphosphate = 5-phospho-alpha-D-ribose 1-diphosphate + ATP</text>
        <dbReference type="Rhea" id="RHEA:18473"/>
        <dbReference type="ChEBI" id="CHEBI:30616"/>
        <dbReference type="ChEBI" id="CHEBI:33019"/>
        <dbReference type="ChEBI" id="CHEBI:58017"/>
        <dbReference type="ChEBI" id="CHEBI:73183"/>
        <dbReference type="EC" id="2.4.2.17"/>
    </reaction>
</comment>
<organism evidence="14 15">
    <name type="scientific">Triparma retinervis</name>
    <dbReference type="NCBI Taxonomy" id="2557542"/>
    <lineage>
        <taxon>Eukaryota</taxon>
        <taxon>Sar</taxon>
        <taxon>Stramenopiles</taxon>
        <taxon>Ochrophyta</taxon>
        <taxon>Bolidophyceae</taxon>
        <taxon>Parmales</taxon>
        <taxon>Triparmaceae</taxon>
        <taxon>Triparma</taxon>
    </lineage>
</organism>
<evidence type="ECO:0000256" key="9">
    <source>
        <dbReference type="ARBA" id="ARBA00022679"/>
    </source>
</evidence>
<dbReference type="Gene3D" id="3.40.190.10">
    <property type="entry name" value="Periplasmic binding protein-like II"/>
    <property type="match status" value="2"/>
</dbReference>
<evidence type="ECO:0000256" key="5">
    <source>
        <dbReference type="ARBA" id="ARBA00020998"/>
    </source>
</evidence>
<dbReference type="FunFam" id="3.40.190.10:FF:000082">
    <property type="entry name" value="ATP phosphoribosyltransferase"/>
    <property type="match status" value="1"/>
</dbReference>
<keyword evidence="9" id="KW-0808">Transferase</keyword>
<evidence type="ECO:0000256" key="12">
    <source>
        <dbReference type="ARBA" id="ARBA00023102"/>
    </source>
</evidence>
<dbReference type="GO" id="GO:0000105">
    <property type="term" value="P:L-histidine biosynthetic process"/>
    <property type="evidence" value="ECO:0007669"/>
    <property type="project" value="UniProtKB-KW"/>
</dbReference>
<comment type="caution">
    <text evidence="14">The sequence shown here is derived from an EMBL/GenBank/DDBJ whole genome shotgun (WGS) entry which is preliminary data.</text>
</comment>
<dbReference type="AlphaFoldDB" id="A0A9W7G5J8"/>
<proteinExistence type="predicted"/>
<dbReference type="OrthoDB" id="2574at2759"/>
<evidence type="ECO:0000256" key="4">
    <source>
        <dbReference type="ARBA" id="ARBA00011946"/>
    </source>
</evidence>
<dbReference type="PANTHER" id="PTHR21403:SF8">
    <property type="entry name" value="ATP PHOSPHORIBOSYLTRANSFERASE"/>
    <property type="match status" value="1"/>
</dbReference>
<evidence type="ECO:0000256" key="7">
    <source>
        <dbReference type="ARBA" id="ARBA00022605"/>
    </source>
</evidence>
<dbReference type="EC" id="2.4.2.17" evidence="4"/>
<reference evidence="14" key="1">
    <citation type="submission" date="2022-07" db="EMBL/GenBank/DDBJ databases">
        <title>Genome analysis of Parmales, a sister group of diatoms, reveals the evolutionary specialization of diatoms from phago-mixotrophs to photoautotrophs.</title>
        <authorList>
            <person name="Ban H."/>
            <person name="Sato S."/>
            <person name="Yoshikawa S."/>
            <person name="Kazumasa Y."/>
            <person name="Nakamura Y."/>
            <person name="Ichinomiya M."/>
            <person name="Saitoh K."/>
            <person name="Sato N."/>
            <person name="Blanc-Mathieu R."/>
            <person name="Endo H."/>
            <person name="Kuwata A."/>
            <person name="Ogata H."/>
        </authorList>
    </citation>
    <scope>NUCLEOTIDE SEQUENCE</scope>
</reference>
<evidence type="ECO:0000259" key="13">
    <source>
        <dbReference type="Pfam" id="PF01634"/>
    </source>
</evidence>
<dbReference type="InterPro" id="IPR013820">
    <property type="entry name" value="ATP_PRibTrfase_cat"/>
</dbReference>
<dbReference type="Proteomes" id="UP001165082">
    <property type="component" value="Unassembled WGS sequence"/>
</dbReference>
<keyword evidence="8" id="KW-0328">Glycosyltransferase</keyword>
<dbReference type="GO" id="GO:0003879">
    <property type="term" value="F:ATP phosphoribosyltransferase activity"/>
    <property type="evidence" value="ECO:0007669"/>
    <property type="project" value="UniProtKB-EC"/>
</dbReference>
<evidence type="ECO:0000256" key="2">
    <source>
        <dbReference type="ARBA" id="ARBA00004496"/>
    </source>
</evidence>
<evidence type="ECO:0000256" key="6">
    <source>
        <dbReference type="ARBA" id="ARBA00022490"/>
    </source>
</evidence>
<dbReference type="Pfam" id="PF01634">
    <property type="entry name" value="HisG"/>
    <property type="match status" value="1"/>
</dbReference>
<dbReference type="GO" id="GO:0005737">
    <property type="term" value="C:cytoplasm"/>
    <property type="evidence" value="ECO:0007669"/>
    <property type="project" value="UniProtKB-SubCell"/>
</dbReference>
<dbReference type="NCBIfam" id="TIGR00070">
    <property type="entry name" value="hisG"/>
    <property type="match status" value="1"/>
</dbReference>
<keyword evidence="11" id="KW-0067">ATP-binding</keyword>
<keyword evidence="7" id="KW-0028">Amino-acid biosynthesis</keyword>
<name>A0A9W7G5J8_9STRA</name>
<dbReference type="PANTHER" id="PTHR21403">
    <property type="entry name" value="ATP PHOSPHORIBOSYLTRANSFERASE ATP-PRTASE"/>
    <property type="match status" value="1"/>
</dbReference>
<evidence type="ECO:0000313" key="15">
    <source>
        <dbReference type="Proteomes" id="UP001165082"/>
    </source>
</evidence>
<comment type="pathway">
    <text evidence="3">Amino-acid biosynthesis; L-histidine biosynthesis; L-histidine from 5-phospho-alpha-D-ribose 1-diphosphate: step 1/9.</text>
</comment>
<evidence type="ECO:0000256" key="8">
    <source>
        <dbReference type="ARBA" id="ARBA00022676"/>
    </source>
</evidence>
<evidence type="ECO:0000256" key="1">
    <source>
        <dbReference type="ARBA" id="ARBA00000915"/>
    </source>
</evidence>
<keyword evidence="10" id="KW-0547">Nucleotide-binding</keyword>
<evidence type="ECO:0000256" key="11">
    <source>
        <dbReference type="ARBA" id="ARBA00022840"/>
    </source>
</evidence>
<accession>A0A9W7G5J8</accession>
<keyword evidence="12" id="KW-0368">Histidine biosynthesis</keyword>
<evidence type="ECO:0000256" key="10">
    <source>
        <dbReference type="ARBA" id="ARBA00022741"/>
    </source>
</evidence>
<evidence type="ECO:0000313" key="14">
    <source>
        <dbReference type="EMBL" id="GMI33766.1"/>
    </source>
</evidence>
<protein>
    <recommendedName>
        <fullName evidence="5">ATP phosphoribosyltransferase</fullName>
        <ecNumber evidence="4">2.4.2.17</ecNumber>
    </recommendedName>
</protein>
<evidence type="ECO:0000256" key="3">
    <source>
        <dbReference type="ARBA" id="ARBA00004667"/>
    </source>
</evidence>
<dbReference type="SUPFAM" id="SSF53850">
    <property type="entry name" value="Periplasmic binding protein-like II"/>
    <property type="match status" value="1"/>
</dbReference>
<keyword evidence="6" id="KW-0963">Cytoplasm</keyword>
<gene>
    <name evidence="14" type="ORF">TrRE_jg1439</name>
</gene>
<dbReference type="GO" id="GO:0005524">
    <property type="term" value="F:ATP binding"/>
    <property type="evidence" value="ECO:0007669"/>
    <property type="project" value="UniProtKB-KW"/>
</dbReference>